<dbReference type="InterPro" id="IPR011053">
    <property type="entry name" value="Single_hybrid_motif"/>
</dbReference>
<keyword evidence="4 8" id="KW-0547">Nucleotide-binding</keyword>
<gene>
    <name evidence="12" type="ORF">GCM10010915_22190</name>
</gene>
<keyword evidence="5 8" id="KW-0067">ATP-binding</keyword>
<dbReference type="CDD" id="cd06850">
    <property type="entry name" value="biotinyl_domain"/>
    <property type="match status" value="1"/>
</dbReference>
<sequence>MAVFDSVLIANRGEIAVRVIRTLDRLGIRSIAVYSDADADAMHVRAASAAIRIGPADARRSYLDVEAVVRAARDAGAQAIHPGYGFLAESAALARACRSAGIAFIGPPPEAIETMGDKVRARAAVEKRGVATVPGVAGPALDDATLVAGAERVGFPVLVKPALGGGGKGMHRVDDPAGLPGALAQARRESTAAFGDDTLFLERFVTNPRHIEVQILADEHGNVIHLGERECSLQRRHQKVVEEAPSPLLTEEQRERIGQAACETARAVGYVGAGTVEFIVSGDHPDEPFFMEMNTRLQVEHPVTEAVVGIDLVEQQLRVAAGEQLDRAQEDVRITGHAIEARIYAEDPAAGFAPTGGEALLVEWPEGDGVRVDAGIASGDVVSTHYDPMLAKVIAHAATRGAALERLDAALADTRVLGVMTNVAFLRALVADPEVRAGRLDTGLIDRHGERLARIDVPDDVFAQAGRALIERGARGVRAWDPDGWRIGGAVGSSVRLRDGAAIATVTMLPASAAASSVAVRVARERGTSQSRLLADPVAVAFAPGGVWLSTADGTWFVEEARNARRGRAGQDPALASPMPGTVVAVHAADGGEVAAGDALVSIEAMKMEHVLRAPVAGVASIDVRVGDRVSRGQDVAAVRESEES</sequence>
<comment type="caution">
    <text evidence="12">The sequence shown here is derived from an EMBL/GenBank/DDBJ whole genome shotgun (WGS) entry which is preliminary data.</text>
</comment>
<dbReference type="GO" id="GO:0046872">
    <property type="term" value="F:metal ion binding"/>
    <property type="evidence" value="ECO:0007669"/>
    <property type="project" value="InterPro"/>
</dbReference>
<feature type="domain" description="Lipoyl-binding" evidence="9">
    <location>
        <begin position="566"/>
        <end position="640"/>
    </location>
</feature>
<reference evidence="12" key="2">
    <citation type="submission" date="2020-09" db="EMBL/GenBank/DDBJ databases">
        <authorList>
            <person name="Sun Q."/>
            <person name="Zhou Y."/>
        </authorList>
    </citation>
    <scope>NUCLEOTIDE SEQUENCE</scope>
    <source>
        <strain evidence="12">CGMCC 1.15152</strain>
    </source>
</reference>
<keyword evidence="3" id="KW-0436">Ligase</keyword>
<dbReference type="FunFam" id="3.40.50.20:FF:000010">
    <property type="entry name" value="Propionyl-CoA carboxylase subunit alpha"/>
    <property type="match status" value="1"/>
</dbReference>
<dbReference type="Pfam" id="PF00289">
    <property type="entry name" value="Biotin_carb_N"/>
    <property type="match status" value="1"/>
</dbReference>
<dbReference type="GO" id="GO:0004075">
    <property type="term" value="F:biotin carboxylase activity"/>
    <property type="evidence" value="ECO:0007669"/>
    <property type="project" value="UniProtKB-EC"/>
</dbReference>
<dbReference type="InterPro" id="IPR011764">
    <property type="entry name" value="Biotin_carboxylation_dom"/>
</dbReference>
<organism evidence="12 13">
    <name type="scientific">Microbacterium faecale</name>
    <dbReference type="NCBI Taxonomy" id="1804630"/>
    <lineage>
        <taxon>Bacteria</taxon>
        <taxon>Bacillati</taxon>
        <taxon>Actinomycetota</taxon>
        <taxon>Actinomycetes</taxon>
        <taxon>Micrococcales</taxon>
        <taxon>Microbacteriaceae</taxon>
        <taxon>Microbacterium</taxon>
    </lineage>
</organism>
<dbReference type="Proteomes" id="UP000633205">
    <property type="component" value="Unassembled WGS sequence"/>
</dbReference>
<dbReference type="PROSITE" id="PS50968">
    <property type="entry name" value="BIOTINYL_LIPOYL"/>
    <property type="match status" value="1"/>
</dbReference>
<dbReference type="InterPro" id="IPR005481">
    <property type="entry name" value="BC-like_N"/>
</dbReference>
<dbReference type="PANTHER" id="PTHR18866">
    <property type="entry name" value="CARBOXYLASE:PYRUVATE/ACETYL-COA/PROPIONYL-COA CARBOXYLASE"/>
    <property type="match status" value="1"/>
</dbReference>
<evidence type="ECO:0000256" key="2">
    <source>
        <dbReference type="ARBA" id="ARBA00013263"/>
    </source>
</evidence>
<dbReference type="InterPro" id="IPR011054">
    <property type="entry name" value="Rudment_hybrid_motif"/>
</dbReference>
<dbReference type="InterPro" id="IPR011761">
    <property type="entry name" value="ATP-grasp"/>
</dbReference>
<dbReference type="AlphaFoldDB" id="A0A917DIP3"/>
<comment type="cofactor">
    <cofactor evidence="1">
        <name>biotin</name>
        <dbReference type="ChEBI" id="CHEBI:57586"/>
    </cofactor>
</comment>
<dbReference type="PROSITE" id="PS50979">
    <property type="entry name" value="BC"/>
    <property type="match status" value="1"/>
</dbReference>
<evidence type="ECO:0000256" key="1">
    <source>
        <dbReference type="ARBA" id="ARBA00001953"/>
    </source>
</evidence>
<evidence type="ECO:0000256" key="6">
    <source>
        <dbReference type="ARBA" id="ARBA00023267"/>
    </source>
</evidence>
<dbReference type="SUPFAM" id="SSF51230">
    <property type="entry name" value="Single hybrid motif"/>
    <property type="match status" value="1"/>
</dbReference>
<dbReference type="PANTHER" id="PTHR18866:SF33">
    <property type="entry name" value="METHYLCROTONOYL-COA CARBOXYLASE SUBUNIT ALPHA, MITOCHONDRIAL-RELATED"/>
    <property type="match status" value="1"/>
</dbReference>
<dbReference type="InterPro" id="IPR050856">
    <property type="entry name" value="Biotin_carboxylase_complex"/>
</dbReference>
<dbReference type="Pfam" id="PF00364">
    <property type="entry name" value="Biotin_lipoyl"/>
    <property type="match status" value="1"/>
</dbReference>
<proteinExistence type="predicted"/>
<dbReference type="PROSITE" id="PS00866">
    <property type="entry name" value="CPSASE_1"/>
    <property type="match status" value="1"/>
</dbReference>
<evidence type="ECO:0000259" key="9">
    <source>
        <dbReference type="PROSITE" id="PS50968"/>
    </source>
</evidence>
<comment type="pathway">
    <text evidence="7">Amino-acid degradation; L-leucine degradation.</text>
</comment>
<dbReference type="GO" id="GO:0005524">
    <property type="term" value="F:ATP binding"/>
    <property type="evidence" value="ECO:0007669"/>
    <property type="project" value="UniProtKB-UniRule"/>
</dbReference>
<keyword evidence="13" id="KW-1185">Reference proteome</keyword>
<feature type="domain" description="ATP-grasp" evidence="10">
    <location>
        <begin position="122"/>
        <end position="321"/>
    </location>
</feature>
<keyword evidence="6" id="KW-0092">Biotin</keyword>
<evidence type="ECO:0000259" key="10">
    <source>
        <dbReference type="PROSITE" id="PS50975"/>
    </source>
</evidence>
<evidence type="ECO:0000256" key="7">
    <source>
        <dbReference type="ARBA" id="ARBA00046317"/>
    </source>
</evidence>
<dbReference type="PROSITE" id="PS00188">
    <property type="entry name" value="BIOTIN"/>
    <property type="match status" value="1"/>
</dbReference>
<dbReference type="PROSITE" id="PS00867">
    <property type="entry name" value="CPSASE_2"/>
    <property type="match status" value="1"/>
</dbReference>
<dbReference type="SUPFAM" id="SSF56059">
    <property type="entry name" value="Glutathione synthetase ATP-binding domain-like"/>
    <property type="match status" value="1"/>
</dbReference>
<dbReference type="InterPro" id="IPR016185">
    <property type="entry name" value="PreATP-grasp_dom_sf"/>
</dbReference>
<dbReference type="RefSeq" id="WP_188712285.1">
    <property type="nucleotide sequence ID" value="NZ_BMHO01000001.1"/>
</dbReference>
<evidence type="ECO:0000313" key="12">
    <source>
        <dbReference type="EMBL" id="GGD40887.1"/>
    </source>
</evidence>
<evidence type="ECO:0000256" key="3">
    <source>
        <dbReference type="ARBA" id="ARBA00022598"/>
    </source>
</evidence>
<evidence type="ECO:0000313" key="13">
    <source>
        <dbReference type="Proteomes" id="UP000633205"/>
    </source>
</evidence>
<dbReference type="SUPFAM" id="SSF51246">
    <property type="entry name" value="Rudiment single hybrid motif"/>
    <property type="match status" value="1"/>
</dbReference>
<dbReference type="InterPro" id="IPR000089">
    <property type="entry name" value="Biotin_lipoyl"/>
</dbReference>
<reference evidence="12" key="1">
    <citation type="journal article" date="2014" name="Int. J. Syst. Evol. Microbiol.">
        <title>Complete genome sequence of Corynebacterium casei LMG S-19264T (=DSM 44701T), isolated from a smear-ripened cheese.</title>
        <authorList>
            <consortium name="US DOE Joint Genome Institute (JGI-PGF)"/>
            <person name="Walter F."/>
            <person name="Albersmeier A."/>
            <person name="Kalinowski J."/>
            <person name="Ruckert C."/>
        </authorList>
    </citation>
    <scope>NUCLEOTIDE SEQUENCE</scope>
    <source>
        <strain evidence="12">CGMCC 1.15152</strain>
    </source>
</reference>
<dbReference type="Gene3D" id="3.30.470.20">
    <property type="entry name" value="ATP-grasp fold, B domain"/>
    <property type="match status" value="1"/>
</dbReference>
<dbReference type="EC" id="6.3.4.14" evidence="2"/>
<name>A0A917DIP3_9MICO</name>
<dbReference type="FunFam" id="3.30.470.20:FF:000028">
    <property type="entry name" value="Methylcrotonoyl-CoA carboxylase subunit alpha, mitochondrial"/>
    <property type="match status" value="1"/>
</dbReference>
<evidence type="ECO:0000256" key="4">
    <source>
        <dbReference type="ARBA" id="ARBA00022741"/>
    </source>
</evidence>
<evidence type="ECO:0000256" key="8">
    <source>
        <dbReference type="PROSITE-ProRule" id="PRU00409"/>
    </source>
</evidence>
<dbReference type="Gene3D" id="2.40.50.100">
    <property type="match status" value="1"/>
</dbReference>
<accession>A0A917DIP3</accession>
<protein>
    <recommendedName>
        <fullName evidence="2">biotin carboxylase</fullName>
        <ecNumber evidence="2">6.3.4.14</ecNumber>
    </recommendedName>
</protein>
<feature type="domain" description="Biotin carboxylation" evidence="11">
    <location>
        <begin position="3"/>
        <end position="450"/>
    </location>
</feature>
<evidence type="ECO:0000259" key="11">
    <source>
        <dbReference type="PROSITE" id="PS50979"/>
    </source>
</evidence>
<dbReference type="SMART" id="SM00878">
    <property type="entry name" value="Biotin_carb_C"/>
    <property type="match status" value="1"/>
</dbReference>
<dbReference type="Pfam" id="PF02785">
    <property type="entry name" value="Biotin_carb_C"/>
    <property type="match status" value="1"/>
</dbReference>
<dbReference type="InterPro" id="IPR005479">
    <property type="entry name" value="CPAse_ATP-bd"/>
</dbReference>
<dbReference type="Pfam" id="PF02786">
    <property type="entry name" value="CPSase_L_D2"/>
    <property type="match status" value="1"/>
</dbReference>
<dbReference type="InterPro" id="IPR005482">
    <property type="entry name" value="Biotin_COase_C"/>
</dbReference>
<evidence type="ECO:0000256" key="5">
    <source>
        <dbReference type="ARBA" id="ARBA00022840"/>
    </source>
</evidence>
<dbReference type="InterPro" id="IPR001882">
    <property type="entry name" value="Biotin_BS"/>
</dbReference>
<dbReference type="PROSITE" id="PS50975">
    <property type="entry name" value="ATP_GRASP"/>
    <property type="match status" value="1"/>
</dbReference>
<dbReference type="SUPFAM" id="SSF52440">
    <property type="entry name" value="PreATP-grasp domain"/>
    <property type="match status" value="1"/>
</dbReference>
<dbReference type="EMBL" id="BMHO01000001">
    <property type="protein sequence ID" value="GGD40887.1"/>
    <property type="molecule type" value="Genomic_DNA"/>
</dbReference>